<evidence type="ECO:0000313" key="9">
    <source>
        <dbReference type="EMBL" id="MXO48313.1"/>
    </source>
</evidence>
<evidence type="ECO:0000256" key="7">
    <source>
        <dbReference type="ARBA" id="ARBA00023136"/>
    </source>
</evidence>
<evidence type="ECO:0000256" key="1">
    <source>
        <dbReference type="ARBA" id="ARBA00004370"/>
    </source>
</evidence>
<comment type="subcellular location">
    <subcellularLocation>
        <location evidence="1">Membrane</location>
    </subcellularLocation>
    <subcellularLocation>
        <location evidence="2">Secreted</location>
    </subcellularLocation>
</comment>
<dbReference type="InterPro" id="IPR003995">
    <property type="entry name" value="RTX_toxin_determinant-A"/>
</dbReference>
<dbReference type="Pfam" id="PF00353">
    <property type="entry name" value="HemolysinCabind"/>
    <property type="match status" value="11"/>
</dbReference>
<evidence type="ECO:0000256" key="8">
    <source>
        <dbReference type="SAM" id="MobiDB-lite"/>
    </source>
</evidence>
<dbReference type="GO" id="GO:0005509">
    <property type="term" value="F:calcium ion binding"/>
    <property type="evidence" value="ECO:0007669"/>
    <property type="project" value="InterPro"/>
</dbReference>
<dbReference type="AlphaFoldDB" id="A0A844XT45"/>
<evidence type="ECO:0008006" key="11">
    <source>
        <dbReference type="Google" id="ProtNLM"/>
    </source>
</evidence>
<dbReference type="PRINTS" id="PR00313">
    <property type="entry name" value="CABNDNGRPT"/>
</dbReference>
<dbReference type="PANTHER" id="PTHR38340:SF1">
    <property type="entry name" value="S-LAYER PROTEIN"/>
    <property type="match status" value="1"/>
</dbReference>
<dbReference type="Gene3D" id="2.150.10.10">
    <property type="entry name" value="Serralysin-like metalloprotease, C-terminal"/>
    <property type="match status" value="6"/>
</dbReference>
<dbReference type="InterPro" id="IPR050557">
    <property type="entry name" value="RTX_toxin/Mannuronan_C5-epim"/>
</dbReference>
<dbReference type="GO" id="GO:0005576">
    <property type="term" value="C:extracellular region"/>
    <property type="evidence" value="ECO:0007669"/>
    <property type="project" value="UniProtKB-SubCell"/>
</dbReference>
<keyword evidence="4" id="KW-0800">Toxin</keyword>
<name>A0A844XT45_9SPHN</name>
<dbReference type="GO" id="GO:0016020">
    <property type="term" value="C:membrane"/>
    <property type="evidence" value="ECO:0007669"/>
    <property type="project" value="UniProtKB-SubCell"/>
</dbReference>
<dbReference type="PANTHER" id="PTHR38340">
    <property type="entry name" value="S-LAYER PROTEIN"/>
    <property type="match status" value="1"/>
</dbReference>
<dbReference type="InterPro" id="IPR001343">
    <property type="entry name" value="Hemolysn_Ca-bd"/>
</dbReference>
<evidence type="ECO:0000256" key="5">
    <source>
        <dbReference type="ARBA" id="ARBA00022737"/>
    </source>
</evidence>
<evidence type="ECO:0000256" key="2">
    <source>
        <dbReference type="ARBA" id="ARBA00004613"/>
    </source>
</evidence>
<gene>
    <name evidence="9" type="ORF">GRI69_08595</name>
</gene>
<keyword evidence="7" id="KW-0472">Membrane</keyword>
<evidence type="ECO:0000256" key="4">
    <source>
        <dbReference type="ARBA" id="ARBA00022656"/>
    </source>
</evidence>
<dbReference type="PRINTS" id="PR01488">
    <property type="entry name" value="RTXTOXINA"/>
</dbReference>
<keyword evidence="10" id="KW-1185">Reference proteome</keyword>
<dbReference type="PROSITE" id="PS00330">
    <property type="entry name" value="HEMOLYSIN_CALCIUM"/>
    <property type="match status" value="6"/>
</dbReference>
<sequence length="802" mass="82808">MEREFKSTLTSKKATVSSFIQDTPGDDVVYGTDGNDQYWSESGNDTFYGRGGDDTFIIHRAADREAELNTVYAGAGDDYLDYQSDSAGRLVASMGAGADRVYLSTAPNQGALISLGEDQDILEFSFFMRSDGIITVTDFGTGDSGDRIEWSDYLERNLENWNGSDNPFGSGYLNLVQDGPDTMLQIDRSGSGTSFETLVRFEGTSIGEFTFFNFDGFPPDGSAVPGKEITGTSDDDALEGSSGADTISGLDGNDRISGSSGNDVLDGGDGDDFIDDGAGDDVLRGGEGNDYFQSFGGGSDTFLGGSGDDWFTMSGSGSDFNQVYAGAGDDYLALHGTTEGRLVANMGGGADRVFLGSVPNQGASISLGGGQDELELGFTPIVSQTGALVVSDFSTGDSGDRLEMSDLLNRYLSGWTEGENPFRTGHLRLTQSNSDVLLELDRDGLANSFVTIGIFQNVVVDDFTAFNLDGFAPDGSGTQFGTEENDYLEGTPGSDILFGEGKDDLLFGRAGDDTLYGGAGWDTLDGGGGNDLLNGGNGNDRASYLSAWSGITVSLALEGAQNTLGSGWDTLISIEHLTGSAHADVLTGSAGNNQIFGDGGSDTIFGGFGDDLLLGQDGDDVIEGQAGWDMLRGDDGNDTLIGGNGGDMLLGGDGIDTLSGNSGFDRIYGGSGGDIISGGADRDLLFGEGGDDTISGDGGNDLLQGHNGEDVLDGGAGNDVVNGGAGNDTLLGGDGDDILIGNWGIDTMTGGTGADTFLFKAGHTGSYAHLADTILDFSQADGDIIDLSQIDALAGGGDDAFA</sequence>
<keyword evidence="5" id="KW-0677">Repeat</keyword>
<dbReference type="EMBL" id="WTYC01000004">
    <property type="protein sequence ID" value="MXO48313.1"/>
    <property type="molecule type" value="Genomic_DNA"/>
</dbReference>
<dbReference type="GO" id="GO:0090729">
    <property type="term" value="F:toxin activity"/>
    <property type="evidence" value="ECO:0007669"/>
    <property type="project" value="UniProtKB-KW"/>
</dbReference>
<protein>
    <recommendedName>
        <fullName evidence="11">Calcium-binding protein</fullName>
    </recommendedName>
</protein>
<reference evidence="9 10" key="1">
    <citation type="submission" date="2019-12" db="EMBL/GenBank/DDBJ databases">
        <title>Genomic-based taxomic classification of the family Erythrobacteraceae.</title>
        <authorList>
            <person name="Xu L."/>
        </authorList>
    </citation>
    <scope>NUCLEOTIDE SEQUENCE [LARGE SCALE GENOMIC DNA]</scope>
    <source>
        <strain evidence="9 10">DSM 17792</strain>
    </source>
</reference>
<organism evidence="9 10">
    <name type="scientific">Qipengyuania vulgaris</name>
    <dbReference type="NCBI Taxonomy" id="291985"/>
    <lineage>
        <taxon>Bacteria</taxon>
        <taxon>Pseudomonadati</taxon>
        <taxon>Pseudomonadota</taxon>
        <taxon>Alphaproteobacteria</taxon>
        <taxon>Sphingomonadales</taxon>
        <taxon>Erythrobacteraceae</taxon>
        <taxon>Qipengyuania</taxon>
    </lineage>
</organism>
<feature type="non-terminal residue" evidence="9">
    <location>
        <position position="802"/>
    </location>
</feature>
<proteinExistence type="predicted"/>
<evidence type="ECO:0000313" key="10">
    <source>
        <dbReference type="Proteomes" id="UP000448199"/>
    </source>
</evidence>
<dbReference type="SUPFAM" id="SSF51120">
    <property type="entry name" value="beta-Roll"/>
    <property type="match status" value="5"/>
</dbReference>
<dbReference type="InterPro" id="IPR011049">
    <property type="entry name" value="Serralysin-like_metalloprot_C"/>
</dbReference>
<accession>A0A844XT45</accession>
<comment type="caution">
    <text evidence="9">The sequence shown here is derived from an EMBL/GenBank/DDBJ whole genome shotgun (WGS) entry which is preliminary data.</text>
</comment>
<evidence type="ECO:0000256" key="3">
    <source>
        <dbReference type="ARBA" id="ARBA00022525"/>
    </source>
</evidence>
<dbReference type="InterPro" id="IPR018511">
    <property type="entry name" value="Hemolysin-typ_Ca-bd_CS"/>
</dbReference>
<keyword evidence="6" id="KW-0843">Virulence</keyword>
<keyword evidence="3" id="KW-0964">Secreted</keyword>
<evidence type="ECO:0000256" key="6">
    <source>
        <dbReference type="ARBA" id="ARBA00023026"/>
    </source>
</evidence>
<dbReference type="Proteomes" id="UP000448199">
    <property type="component" value="Unassembled WGS sequence"/>
</dbReference>
<feature type="region of interest" description="Disordered" evidence="8">
    <location>
        <begin position="222"/>
        <end position="271"/>
    </location>
</feature>